<accession>A0A8I0D0Z0</accession>
<feature type="compositionally biased region" description="Acidic residues" evidence="1">
    <location>
        <begin position="19"/>
        <end position="31"/>
    </location>
</feature>
<feature type="region of interest" description="Disordered" evidence="1">
    <location>
        <begin position="1"/>
        <end position="31"/>
    </location>
</feature>
<dbReference type="EMBL" id="JABWQF010000029">
    <property type="protein sequence ID" value="MBC3296944.1"/>
    <property type="molecule type" value="Genomic_DNA"/>
</dbReference>
<dbReference type="RefSeq" id="WP_186752063.1">
    <property type="nucleotide sequence ID" value="NZ_CP077084.1"/>
</dbReference>
<feature type="domain" description="Dermonecrotic toxin N-terminal" evidence="2">
    <location>
        <begin position="780"/>
        <end position="1050"/>
    </location>
</feature>
<reference evidence="3" key="1">
    <citation type="journal article" date="2020" name="Microorganisms">
        <title>Reliable Identification of Environmental Pseudomonas Isolates Using the rpoD Gene.</title>
        <authorList>
            <consortium name="The Broad Institute Genome Sequencing Platform"/>
            <person name="Girard L."/>
            <person name="Lood C."/>
            <person name="Rokni-Zadeh H."/>
            <person name="van Noort V."/>
            <person name="Lavigne R."/>
            <person name="De Mot R."/>
        </authorList>
    </citation>
    <scope>NUCLEOTIDE SEQUENCE [LARGE SCALE GENOMIC DNA]</scope>
    <source>
        <strain evidence="3">SWRI145</strain>
    </source>
</reference>
<feature type="compositionally biased region" description="Low complexity" evidence="1">
    <location>
        <begin position="7"/>
        <end position="18"/>
    </location>
</feature>
<evidence type="ECO:0000256" key="1">
    <source>
        <dbReference type="SAM" id="MobiDB-lite"/>
    </source>
</evidence>
<keyword evidence="5" id="KW-1185">Reference proteome</keyword>
<feature type="domain" description="Dermonecrotic toxin N-terminal" evidence="2">
    <location>
        <begin position="494"/>
        <end position="630"/>
    </location>
</feature>
<name>A0A8I0D0Z0_9PSED</name>
<dbReference type="Pfam" id="PF20178">
    <property type="entry name" value="ToxA_N"/>
    <property type="match status" value="3"/>
</dbReference>
<dbReference type="EMBL" id="CP077084">
    <property type="protein sequence ID" value="QXH82346.1"/>
    <property type="molecule type" value="Genomic_DNA"/>
</dbReference>
<dbReference type="Proteomes" id="UP000615613">
    <property type="component" value="Chromosome"/>
</dbReference>
<reference evidence="4" key="2">
    <citation type="submission" date="2021-06" db="EMBL/GenBank/DDBJ databases">
        <title>Updating the genus Pseudomonas: Description of 43 new species and partition of the Pseudomonas putida group.</title>
        <authorList>
            <person name="Girard L."/>
            <person name="Lood C."/>
            <person name="Vandamme P."/>
            <person name="Rokni-Zadeh H."/>
            <person name="van Noort V."/>
            <person name="Hofte M."/>
            <person name="Lavigne R."/>
            <person name="De Mot R."/>
        </authorList>
    </citation>
    <scope>NUCLEOTIDE SEQUENCE</scope>
    <source>
        <strain evidence="4">SWRI145</strain>
    </source>
</reference>
<protein>
    <recommendedName>
        <fullName evidence="2">Dermonecrotic toxin N-terminal domain-containing protein</fullName>
    </recommendedName>
</protein>
<proteinExistence type="predicted"/>
<evidence type="ECO:0000313" key="3">
    <source>
        <dbReference type="EMBL" id="MBC3296944.1"/>
    </source>
</evidence>
<gene>
    <name evidence="4" type="ORF">HU722_0020465</name>
    <name evidence="3" type="ORF">HU722_35995</name>
</gene>
<feature type="domain" description="Dermonecrotic toxin N-terminal" evidence="2">
    <location>
        <begin position="112"/>
        <end position="309"/>
    </location>
</feature>
<dbReference type="InterPro" id="IPR046673">
    <property type="entry name" value="ToxA_N"/>
</dbReference>
<evidence type="ECO:0000313" key="5">
    <source>
        <dbReference type="Proteomes" id="UP000615613"/>
    </source>
</evidence>
<evidence type="ECO:0000259" key="2">
    <source>
        <dbReference type="Pfam" id="PF20178"/>
    </source>
</evidence>
<evidence type="ECO:0000313" key="4">
    <source>
        <dbReference type="EMBL" id="QXH82346.1"/>
    </source>
</evidence>
<organism evidence="3">
    <name type="scientific">Pseudomonas tritici</name>
    <dbReference type="NCBI Taxonomy" id="2745518"/>
    <lineage>
        <taxon>Bacteria</taxon>
        <taxon>Pseudomonadati</taxon>
        <taxon>Pseudomonadota</taxon>
        <taxon>Gammaproteobacteria</taxon>
        <taxon>Pseudomonadales</taxon>
        <taxon>Pseudomonadaceae</taxon>
        <taxon>Pseudomonas</taxon>
    </lineage>
</organism>
<sequence length="1754" mass="195628">MTSATESQSAPPVSSPASDTDDIDDASDAEETVDAELRAIRNQLKVRIRTSTHPSRLINQIWLADMRCRESAQTLTHLLGRSPKILKVIRAELYKEFKEEPDDLLFTVPAKGGEPEKVDSLTSRALSLLFEPWTAASVSPSTTLTIKGKPGSGLTLTPLEALQRVVAMRLYERLIHTAAHYWDTLAYGSWRTRRERWVALHEELFADRALIARQLDELSSTGMAMVQAVIDAPSAQARQVAGGDWAGVRVGQLLWPGTPAMVIPGALHIYREGDPSGVPHIIYLPGVARNLYEYPSFVALQCGVLELSKSRFDELWQCLPLNRRPVLCRPADLSPASSVVRGLEILEDALALGAQELLRQQWNNELACVSVIYHPHVFATERPQPLDAGSFLKHVEGNRKQLVGGARLGALRDELLDWDHQRRSTEIIFASIAPGLALRTAEQQIKRYEKGLVALLDPDNPSAETPEYQEVVAWVDQLKVHAQTLHALSLGAGQRLLHVDFWSERPGGEGTPRRVVSFMHAQAEALRCEVQVQHRLKLLSAAHRDLMIEVVEQPLPARRPNSQTQVLSIAIGSELDAFYSLHNIRVVTTAAAVRVPLRQLPVVLYAFGEVGGVMAFAGLDALTRSVKASLVSRDDSVLWGCVARDKRNDLRTHAARKTLEVRYVPIPGKPALASLKKLIGTCYRLYNSADDITRIFSEVKDAELSRALLLTELEQHLQVPVNSALSRAQANVELLRKVALEAKKMPGWLTGATRAQRKHFRRSQKLYMSSTWAFLARLEQRLPDLSTYARQKLTARLRHEGLSLGVEIDEPFMAMSGDIHGTYCDHKDACRLKDPQKLLPASSSCRAFSLLELALHNLDPLAPWTNHKLNRACPLRRTWPDSLSTGHLRQIISSLDIGGRYDALINKVFYPPVNPNRPLSEGRIPELLNRVLRAGGKHHLFSAVQQGLSATAQSVFSTAMAARTPQDLMKNQHELQLHVVHLVGHTMQHDRYVAGIVVVQDKRSELCVVYWPQAPLALVLTEYGNLEKAKAELNRLGALPDNVKTLARQVAPGWAFQAKHQSPFEPKVFNLFDVLPGSSLVRGIWRLTRLFSVKHLEPSLLLDEIEEQVLEQIASDPRDWLAIVATSNCNAQALLYHGKVHELQRQTQAASYSNKALKEYRIRRLRDDSLAKTRMVLSAFIPILGVFSDIYELYVAARHYKRYGDTSDKRVLADTIKFFMVNLVMTFVPGPKRAGVAAASAIRSALPPALGRIRRWRVEPSGVPRSASSVRQLPALERFKTASVPEGAVALRGPGREGVYVKNGELFVADDTHHYPVYKRDSGQGFRLKNQQSPGQDELILDIHQSREWLLGADAPQPVAGTSTSLLSPWTPPVPPPPDWWPPVVRRATESQIRQSSSTSTHWLDWRVQVLNHQQLTSPAPGVFHVPVDSRGFSYNVLRLAPPYTALNDPLSGYYRLLPQGGQAPLGYIVFITQDEPLVSLARVDIERWASTSRAEQPLPVSRTPTGGWQLHAPLFDRPLAEYVGTAFPTMTTKSREFTVARIIELSGPERPATASHMLNLRATLNDWLPAAPAIPGQTDDVLRLLRPTDRQSKSIFIGVEGKAPGFTRVDFRISGLDLDPALQFRLPKRPVQRGVAMRQAITHVLQQQGFDVHEVLVKHFNKTTRDLIVTHPLSNKVYYVSIHWTYGGTIELDTRLTAQWLNETIRFNPGVLPLVDVSSAMSENRLVLIVAGIQWRGMRGSRPSVYFAKVSRS</sequence>
<dbReference type="KEGG" id="ptrt:HU722_0020465"/>